<dbReference type="AlphaFoldDB" id="A0A2A2JQ87"/>
<dbReference type="InterPro" id="IPR003582">
    <property type="entry name" value="ShKT_dom"/>
</dbReference>
<feature type="transmembrane region" description="Helical" evidence="3">
    <location>
        <begin position="331"/>
        <end position="351"/>
    </location>
</feature>
<dbReference type="EMBL" id="LIAE01010296">
    <property type="protein sequence ID" value="PAV63719.1"/>
    <property type="molecule type" value="Genomic_DNA"/>
</dbReference>
<keyword evidence="3" id="KW-1133">Transmembrane helix</keyword>
<evidence type="ECO:0000256" key="3">
    <source>
        <dbReference type="SAM" id="Phobius"/>
    </source>
</evidence>
<evidence type="ECO:0000259" key="4">
    <source>
        <dbReference type="PROSITE" id="PS51670"/>
    </source>
</evidence>
<evidence type="ECO:0000256" key="2">
    <source>
        <dbReference type="SAM" id="MobiDB-lite"/>
    </source>
</evidence>
<comment type="caution">
    <text evidence="1">Lacks conserved residue(s) required for the propagation of feature annotation.</text>
</comment>
<keyword evidence="3" id="KW-0472">Membrane</keyword>
<feature type="transmembrane region" description="Helical" evidence="3">
    <location>
        <begin position="293"/>
        <end position="310"/>
    </location>
</feature>
<dbReference type="Pfam" id="PF01549">
    <property type="entry name" value="ShK"/>
    <property type="match status" value="2"/>
</dbReference>
<accession>A0A2A2JQ87</accession>
<organism evidence="5 6">
    <name type="scientific">Diploscapter pachys</name>
    <dbReference type="NCBI Taxonomy" id="2018661"/>
    <lineage>
        <taxon>Eukaryota</taxon>
        <taxon>Metazoa</taxon>
        <taxon>Ecdysozoa</taxon>
        <taxon>Nematoda</taxon>
        <taxon>Chromadorea</taxon>
        <taxon>Rhabditida</taxon>
        <taxon>Rhabditina</taxon>
        <taxon>Rhabditomorpha</taxon>
        <taxon>Rhabditoidea</taxon>
        <taxon>Rhabditidae</taxon>
        <taxon>Diploscapter</taxon>
    </lineage>
</organism>
<feature type="domain" description="ShKT" evidence="4">
    <location>
        <begin position="136"/>
        <end position="170"/>
    </location>
</feature>
<dbReference type="STRING" id="2018661.A0A2A2JQ87"/>
<sequence>MTDSLRQKATYEFEYARNGTISPNRLCSLGPRPLQLDRQEAVTTIQRSSQSNLSLPKLLNYLGLLIRAGIQSCDRCSRSRAQDRGDSSSNTNSKTNLNNRGSNNENNRVRTPSKTPQAPGYKPIRPKKSRNFTESCYNENICCQYWATIELCGVYPQPMAGTCPVSCSFCVPKTYYHGTCADYSVHCPYWKRLGECEKNTWMSENCRKSCDTCTNMLDLRKLCQGPMAPLAKEIKWMKSHRRSGLIDGWQGSSRDWNRLSVDAQNYGAQHDQQNSGDAHPTVPSYKPDIKKNTWLAIYGSIFLVWVICLLKNIVMWSDYEDIKEKEAVKDAIFYQQLILSIFGAKCIFFTFKRDGAWSQDRTIPIYSPLMNAGDWLLYIVYILAIYFTFALMIIVYTQIRKEDKAAEEAKKTGEVAKPINNA</sequence>
<feature type="compositionally biased region" description="Low complexity" evidence="2">
    <location>
        <begin position="87"/>
        <end position="110"/>
    </location>
</feature>
<feature type="region of interest" description="Disordered" evidence="2">
    <location>
        <begin position="79"/>
        <end position="126"/>
    </location>
</feature>
<dbReference type="PROSITE" id="PS51670">
    <property type="entry name" value="SHKT"/>
    <property type="match status" value="2"/>
</dbReference>
<keyword evidence="1" id="KW-1015">Disulfide bond</keyword>
<proteinExistence type="predicted"/>
<reference evidence="5 6" key="1">
    <citation type="journal article" date="2017" name="Curr. Biol.">
        <title>Genome architecture and evolution of a unichromosomal asexual nematode.</title>
        <authorList>
            <person name="Fradin H."/>
            <person name="Zegar C."/>
            <person name="Gutwein M."/>
            <person name="Lucas J."/>
            <person name="Kovtun M."/>
            <person name="Corcoran D."/>
            <person name="Baugh L.R."/>
            <person name="Kiontke K."/>
            <person name="Gunsalus K."/>
            <person name="Fitch D.H."/>
            <person name="Piano F."/>
        </authorList>
    </citation>
    <scope>NUCLEOTIDE SEQUENCE [LARGE SCALE GENOMIC DNA]</scope>
    <source>
        <strain evidence="5">PF1309</strain>
    </source>
</reference>
<feature type="transmembrane region" description="Helical" evidence="3">
    <location>
        <begin position="375"/>
        <end position="396"/>
    </location>
</feature>
<dbReference type="OrthoDB" id="6132182at2759"/>
<gene>
    <name evidence="5" type="ORF">WR25_11552</name>
</gene>
<dbReference type="Proteomes" id="UP000218231">
    <property type="component" value="Unassembled WGS sequence"/>
</dbReference>
<dbReference type="SMART" id="SM00254">
    <property type="entry name" value="ShKT"/>
    <property type="match status" value="2"/>
</dbReference>
<protein>
    <recommendedName>
        <fullName evidence="4">ShKT domain-containing protein</fullName>
    </recommendedName>
</protein>
<evidence type="ECO:0000313" key="6">
    <source>
        <dbReference type="Proteomes" id="UP000218231"/>
    </source>
</evidence>
<name>A0A2A2JQ87_9BILA</name>
<evidence type="ECO:0000256" key="1">
    <source>
        <dbReference type="PROSITE-ProRule" id="PRU01005"/>
    </source>
</evidence>
<evidence type="ECO:0000313" key="5">
    <source>
        <dbReference type="EMBL" id="PAV63719.1"/>
    </source>
</evidence>
<keyword evidence="3" id="KW-0812">Transmembrane</keyword>
<comment type="caution">
    <text evidence="5">The sequence shown here is derived from an EMBL/GenBank/DDBJ whole genome shotgun (WGS) entry which is preliminary data.</text>
</comment>
<feature type="disulfide bond" evidence="1">
    <location>
        <begin position="136"/>
        <end position="170"/>
    </location>
</feature>
<keyword evidence="6" id="KW-1185">Reference proteome</keyword>
<feature type="domain" description="ShKT" evidence="4">
    <location>
        <begin position="180"/>
        <end position="213"/>
    </location>
</feature>